<dbReference type="InterPro" id="IPR032151">
    <property type="entry name" value="CFAP61_N"/>
</dbReference>
<dbReference type="InterPro" id="IPR056299">
    <property type="entry name" value="CFAP61_dimer"/>
</dbReference>
<sequence>MSMVNRALRKRNTIFALSHPRKEKTLSKENVKRLNLRDIPDILSLENKITESLFGDEDIYDIVYNSFITLGIEDEGKLVGAVCFDDYPSIKSLPMWSWEAWLRNIFNLDMINTLNSKWIRLLVFDVRYVTSFLPPILQVLFSEFSTLKFVVQAIPPNIKTTNFLTNDVTRILPKGNISPQTTTTLGLLARKDFFTNYKIRRAVEEDNDDVVAIIDRSSSTLKQIYGEYYISELLRVEGTSRHIIVAEMDGYAVAVLIANEDVNYAVLNESFEVGPFHGFRTVHDDDDFYYSTELKRHSLPPDESLIELFAHDHFTPQPSLSSYSQGSSSEDIIIPNLFTSSESSSSSEDEWTLDPSLDLSTLMVRREEDTFDLFGYLRVGSQSSFLSTCLLNTDAFIPSFIVQKTISKSSSLDLRPTKEVSDALKKNIQIPNFPGQPDAFALEVLVSDTNHEAAAKILLESAFECFNNKNYCLMCCPSTEPPQNFLKDFVRVTPRNISVFPHDLFILHRSTIDSKMDVRISVEEDSPYIIEFLHQMMKPSAIFRQYVSSVQNKNSEFLTLIMTCENQIVGLAVISEHVDMDYLYAHYTLYKWIDESKHGGDTVGTLENFLIYPVFQRYCRYFLNQIHRLTDFSLLTYAVGFDDLDSNFRDRPLLNCIHYLVPVSPRRMPDFDPKFIEESCFPPNSVTETKHVFSLFVSMVRLAGLKRIEVNTRIVVIGTGDTAMGFLETLVCGSGPDLLVTFNNVTVVSPHGLPFYREISKARNIITVTRGQTAYHRILQMNLRIHVNIVHGVLGAIKRKKKAIVINELTLLPYDYLVLFCGEQYKMPSLRQKVRRKFSAFPENVFMINTDSDVIQVFNKMQKYKKFLSDKKFMGHDFLIVYGNDIRSVACLAALIEHGIPPNFLAFVEPTNCQNFSSKTPESPNLTFPDPEIAEAVDKIIVNLGVKLFKGFVLDDWNISTENRVSEVVIISKSMSVSLGCKFIFIYAEKSISNKTFEAINKAGLVFDGRLVIDSRFCTNDPFIFAAGPLTKYSRKYQADHKNHIYYNAQEVGETIGRFFREMLIPESFKSFEKSSTKRTYPDGISKFESSLPDFHKPIVISCVLPGEIHYLSIATPGKHVPVELMMTSDDYGQLLVTGDYEHLERQGYFRLHVNRMHIVDSMCCLSKEVSLNT</sequence>
<dbReference type="Pfam" id="PF23150">
    <property type="entry name" value="CFAP61_dimer"/>
    <property type="match status" value="1"/>
</dbReference>
<feature type="domain" description="Cilia- and flagella-associated protein 61 N-terminal" evidence="1">
    <location>
        <begin position="31"/>
        <end position="279"/>
    </location>
</feature>
<evidence type="ECO:0000259" key="2">
    <source>
        <dbReference type="Pfam" id="PF23150"/>
    </source>
</evidence>
<organism evidence="3 4">
    <name type="scientific">Cryptolaemus montrouzieri</name>
    <dbReference type="NCBI Taxonomy" id="559131"/>
    <lineage>
        <taxon>Eukaryota</taxon>
        <taxon>Metazoa</taxon>
        <taxon>Ecdysozoa</taxon>
        <taxon>Arthropoda</taxon>
        <taxon>Hexapoda</taxon>
        <taxon>Insecta</taxon>
        <taxon>Pterygota</taxon>
        <taxon>Neoptera</taxon>
        <taxon>Endopterygota</taxon>
        <taxon>Coleoptera</taxon>
        <taxon>Polyphaga</taxon>
        <taxon>Cucujiformia</taxon>
        <taxon>Coccinelloidea</taxon>
        <taxon>Coccinellidae</taxon>
        <taxon>Scymninae</taxon>
        <taxon>Scymnini</taxon>
        <taxon>Cryptolaemus</taxon>
    </lineage>
</organism>
<comment type="caution">
    <text evidence="3">The sequence shown here is derived from an EMBL/GenBank/DDBJ whole genome shotgun (WGS) entry which is preliminary data.</text>
</comment>
<dbReference type="PANTHER" id="PTHR21178">
    <property type="entry name" value="CILIA- AND FLAGELLA-ASSOCIATED PROTEIN 61"/>
    <property type="match status" value="1"/>
</dbReference>
<name>A0ABD2MS46_9CUCU</name>
<dbReference type="Proteomes" id="UP001516400">
    <property type="component" value="Unassembled WGS sequence"/>
</dbReference>
<proteinExistence type="predicted"/>
<feature type="domain" description="Cilia- and flagella-associated protein 61 N-terminal" evidence="1">
    <location>
        <begin position="445"/>
        <end position="591"/>
    </location>
</feature>
<evidence type="ECO:0008006" key="5">
    <source>
        <dbReference type="Google" id="ProtNLM"/>
    </source>
</evidence>
<evidence type="ECO:0000313" key="3">
    <source>
        <dbReference type="EMBL" id="KAL3269153.1"/>
    </source>
</evidence>
<dbReference type="InterPro" id="IPR038884">
    <property type="entry name" value="CFAP61"/>
</dbReference>
<dbReference type="Gene3D" id="3.50.50.60">
    <property type="entry name" value="FAD/NAD(P)-binding domain"/>
    <property type="match status" value="2"/>
</dbReference>
<feature type="domain" description="CFAP61 dimerisation" evidence="2">
    <location>
        <begin position="1093"/>
        <end position="1169"/>
    </location>
</feature>
<dbReference type="SUPFAM" id="SSF51905">
    <property type="entry name" value="FAD/NAD(P)-binding domain"/>
    <property type="match status" value="1"/>
</dbReference>
<dbReference type="PANTHER" id="PTHR21178:SF8">
    <property type="entry name" value="CILIA- AND FLAGELLA-ASSOCIATED PROTEIN 61"/>
    <property type="match status" value="1"/>
</dbReference>
<evidence type="ECO:0000313" key="4">
    <source>
        <dbReference type="Proteomes" id="UP001516400"/>
    </source>
</evidence>
<dbReference type="Pfam" id="PF16092">
    <property type="entry name" value="CFAP61_N"/>
    <property type="match status" value="2"/>
</dbReference>
<protein>
    <recommendedName>
        <fullName evidence="5">Cilia- and flagella-associated protein 61 N-terminal domain-containing protein</fullName>
    </recommendedName>
</protein>
<accession>A0ABD2MS46</accession>
<dbReference type="InterPro" id="IPR036188">
    <property type="entry name" value="FAD/NAD-bd_sf"/>
</dbReference>
<dbReference type="EMBL" id="JABFTP020000021">
    <property type="protein sequence ID" value="KAL3269153.1"/>
    <property type="molecule type" value="Genomic_DNA"/>
</dbReference>
<evidence type="ECO:0000259" key="1">
    <source>
        <dbReference type="Pfam" id="PF16092"/>
    </source>
</evidence>
<gene>
    <name evidence="3" type="ORF">HHI36_008233</name>
</gene>
<keyword evidence="4" id="KW-1185">Reference proteome</keyword>
<dbReference type="AlphaFoldDB" id="A0ABD2MS46"/>
<reference evidence="3 4" key="1">
    <citation type="journal article" date="2021" name="BMC Biol.">
        <title>Horizontally acquired antibacterial genes associated with adaptive radiation of ladybird beetles.</title>
        <authorList>
            <person name="Li H.S."/>
            <person name="Tang X.F."/>
            <person name="Huang Y.H."/>
            <person name="Xu Z.Y."/>
            <person name="Chen M.L."/>
            <person name="Du X.Y."/>
            <person name="Qiu B.Y."/>
            <person name="Chen P.T."/>
            <person name="Zhang W."/>
            <person name="Slipinski A."/>
            <person name="Escalona H.E."/>
            <person name="Waterhouse R.M."/>
            <person name="Zwick A."/>
            <person name="Pang H."/>
        </authorList>
    </citation>
    <scope>NUCLEOTIDE SEQUENCE [LARGE SCALE GENOMIC DNA]</scope>
    <source>
        <strain evidence="3">SYSU2018</strain>
    </source>
</reference>